<gene>
    <name evidence="1" type="ORF">KIW84_044900</name>
</gene>
<protein>
    <submittedName>
        <fullName evidence="1">Uncharacterized protein</fullName>
    </submittedName>
</protein>
<comment type="caution">
    <text evidence="1">The sequence shown here is derived from an EMBL/GenBank/DDBJ whole genome shotgun (WGS) entry which is preliminary data.</text>
</comment>
<evidence type="ECO:0000313" key="1">
    <source>
        <dbReference type="EMBL" id="KAI5421239.1"/>
    </source>
</evidence>
<organism evidence="1 2">
    <name type="scientific">Pisum sativum</name>
    <name type="common">Garden pea</name>
    <name type="synonym">Lathyrus oleraceus</name>
    <dbReference type="NCBI Taxonomy" id="3888"/>
    <lineage>
        <taxon>Eukaryota</taxon>
        <taxon>Viridiplantae</taxon>
        <taxon>Streptophyta</taxon>
        <taxon>Embryophyta</taxon>
        <taxon>Tracheophyta</taxon>
        <taxon>Spermatophyta</taxon>
        <taxon>Magnoliopsida</taxon>
        <taxon>eudicotyledons</taxon>
        <taxon>Gunneridae</taxon>
        <taxon>Pentapetalae</taxon>
        <taxon>rosids</taxon>
        <taxon>fabids</taxon>
        <taxon>Fabales</taxon>
        <taxon>Fabaceae</taxon>
        <taxon>Papilionoideae</taxon>
        <taxon>50 kb inversion clade</taxon>
        <taxon>NPAAA clade</taxon>
        <taxon>Hologalegina</taxon>
        <taxon>IRL clade</taxon>
        <taxon>Fabeae</taxon>
        <taxon>Lathyrus</taxon>
    </lineage>
</organism>
<evidence type="ECO:0000313" key="2">
    <source>
        <dbReference type="Proteomes" id="UP001058974"/>
    </source>
</evidence>
<keyword evidence="2" id="KW-1185">Reference proteome</keyword>
<accession>A0A9D5AWG6</accession>
<dbReference type="InterPro" id="IPR055298">
    <property type="entry name" value="AtLOH3-like"/>
</dbReference>
<name>A0A9D5AWG6_PEA</name>
<dbReference type="PANTHER" id="PTHR11697:SF230">
    <property type="entry name" value="ZINC FINGER, MYM DOMAIN CONTAINING 1"/>
    <property type="match status" value="1"/>
</dbReference>
<dbReference type="Gramene" id="Psat04G0490000-T1">
    <property type="protein sequence ID" value="KAI5421239.1"/>
    <property type="gene ID" value="KIW84_044900"/>
</dbReference>
<dbReference type="Proteomes" id="UP001058974">
    <property type="component" value="Chromosome 4"/>
</dbReference>
<sequence length="329" mass="37788">MYGEASSQLALLAQLEAFSKQLATSTFIPANVNPVGVLRYKATSSANLEASETQHQNESIKVVDYELLETDPRIRPPISSYHPDIQNEVRKAYLKIDRHQPPHNFVYPWSVQDDVFYVLIDEFGDVAGKEQMAIVIRYVNNEGKINILVNFIRSSNKRQELFRDKPVTQFAKLIEEGQIETGSGLNQESSISRVGDTRRGSHFRNFTSLMTLYCAIIGLLEEFGNATSFEKYGETMFLFDVLRSFDFIFMLYMMFEILRFINDLSVALQKRDQDLLNALSLVNATKQELQEMRNDGWEELISKIMEICNKHDIDVPDMDAPYVQGKKPR</sequence>
<dbReference type="EMBL" id="JAMSHJ010000004">
    <property type="protein sequence ID" value="KAI5421239.1"/>
    <property type="molecule type" value="Genomic_DNA"/>
</dbReference>
<dbReference type="PANTHER" id="PTHR11697">
    <property type="entry name" value="GENERAL TRANSCRIPTION FACTOR 2-RELATED ZINC FINGER PROTEIN"/>
    <property type="match status" value="1"/>
</dbReference>
<proteinExistence type="predicted"/>
<reference evidence="1 2" key="1">
    <citation type="journal article" date="2022" name="Nat. Genet.">
        <title>Improved pea reference genome and pan-genome highlight genomic features and evolutionary characteristics.</title>
        <authorList>
            <person name="Yang T."/>
            <person name="Liu R."/>
            <person name="Luo Y."/>
            <person name="Hu S."/>
            <person name="Wang D."/>
            <person name="Wang C."/>
            <person name="Pandey M.K."/>
            <person name="Ge S."/>
            <person name="Xu Q."/>
            <person name="Li N."/>
            <person name="Li G."/>
            <person name="Huang Y."/>
            <person name="Saxena R.K."/>
            <person name="Ji Y."/>
            <person name="Li M."/>
            <person name="Yan X."/>
            <person name="He Y."/>
            <person name="Liu Y."/>
            <person name="Wang X."/>
            <person name="Xiang C."/>
            <person name="Varshney R.K."/>
            <person name="Ding H."/>
            <person name="Gao S."/>
            <person name="Zong X."/>
        </authorList>
    </citation>
    <scope>NUCLEOTIDE SEQUENCE [LARGE SCALE GENOMIC DNA]</scope>
    <source>
        <strain evidence="1 2">cv. Zhongwan 6</strain>
    </source>
</reference>
<dbReference type="AlphaFoldDB" id="A0A9D5AWG6"/>